<sequence length="91" mass="10418">MHTIKKGTNQLYIGDTEEEAIAKITFIPEGDKLIANHTFVSEQLRGQGIAKKLTEELVAHAKEENKKIVPECSYVEVFMKRYKEHQAVFVK</sequence>
<dbReference type="CDD" id="cd04301">
    <property type="entry name" value="NAT_SF"/>
    <property type="match status" value="1"/>
</dbReference>
<dbReference type="GO" id="GO:0016747">
    <property type="term" value="F:acyltransferase activity, transferring groups other than amino-acyl groups"/>
    <property type="evidence" value="ECO:0007669"/>
    <property type="project" value="InterPro"/>
</dbReference>
<dbReference type="PROSITE" id="PS51186">
    <property type="entry name" value="GNAT"/>
    <property type="match status" value="1"/>
</dbReference>
<protein>
    <submittedName>
        <fullName evidence="3">N-acetyltransferase</fullName>
    </submittedName>
</protein>
<reference evidence="3 4" key="1">
    <citation type="submission" date="2019-06" db="EMBL/GenBank/DDBJ databases">
        <title>Cerasibacillus sp. nov., isolated from maize field.</title>
        <authorList>
            <person name="Lin S.-Y."/>
            <person name="Tsai C.-F."/>
            <person name="Young C.-C."/>
        </authorList>
    </citation>
    <scope>NUCLEOTIDE SEQUENCE [LARGE SCALE GENOMIC DNA]</scope>
    <source>
        <strain evidence="3 4">CC-CFT480</strain>
    </source>
</reference>
<dbReference type="Gene3D" id="3.40.630.30">
    <property type="match status" value="1"/>
</dbReference>
<name>A0A5C8NXD8_9BACI</name>
<dbReference type="Pfam" id="PF14542">
    <property type="entry name" value="Acetyltransf_CG"/>
    <property type="match status" value="1"/>
</dbReference>
<evidence type="ECO:0000313" key="4">
    <source>
        <dbReference type="Proteomes" id="UP000321574"/>
    </source>
</evidence>
<dbReference type="EMBL" id="VDUW01000003">
    <property type="protein sequence ID" value="TXL65784.1"/>
    <property type="molecule type" value="Genomic_DNA"/>
</dbReference>
<organism evidence="3 4">
    <name type="scientific">Cerasibacillus terrae</name>
    <dbReference type="NCBI Taxonomy" id="2498845"/>
    <lineage>
        <taxon>Bacteria</taxon>
        <taxon>Bacillati</taxon>
        <taxon>Bacillota</taxon>
        <taxon>Bacilli</taxon>
        <taxon>Bacillales</taxon>
        <taxon>Bacillaceae</taxon>
        <taxon>Cerasibacillus</taxon>
    </lineage>
</organism>
<dbReference type="RefSeq" id="WP_147666454.1">
    <property type="nucleotide sequence ID" value="NZ_VDUW01000003.1"/>
</dbReference>
<proteinExistence type="predicted"/>
<evidence type="ECO:0000259" key="2">
    <source>
        <dbReference type="PROSITE" id="PS51729"/>
    </source>
</evidence>
<evidence type="ECO:0000313" key="3">
    <source>
        <dbReference type="EMBL" id="TXL65784.1"/>
    </source>
</evidence>
<dbReference type="PANTHER" id="PTHR31435:SF10">
    <property type="entry name" value="BSR4717 PROTEIN"/>
    <property type="match status" value="1"/>
</dbReference>
<feature type="domain" description="N-acetyltransferase" evidence="2">
    <location>
        <begin position="3"/>
        <end position="90"/>
    </location>
</feature>
<dbReference type="InterPro" id="IPR045057">
    <property type="entry name" value="Gcn5-rel_NAT"/>
</dbReference>
<comment type="caution">
    <text evidence="3">The sequence shown here is derived from an EMBL/GenBank/DDBJ whole genome shotgun (WGS) entry which is preliminary data.</text>
</comment>
<dbReference type="InterPro" id="IPR000182">
    <property type="entry name" value="GNAT_dom"/>
</dbReference>
<dbReference type="Proteomes" id="UP000321574">
    <property type="component" value="Unassembled WGS sequence"/>
</dbReference>
<dbReference type="PROSITE" id="PS51729">
    <property type="entry name" value="GNAT_YJDJ"/>
    <property type="match status" value="1"/>
</dbReference>
<keyword evidence="3" id="KW-0808">Transferase</keyword>
<gene>
    <name evidence="3" type="ORF">FHP05_06595</name>
</gene>
<accession>A0A5C8NXD8</accession>
<dbReference type="SUPFAM" id="SSF55729">
    <property type="entry name" value="Acyl-CoA N-acyltransferases (Nat)"/>
    <property type="match status" value="1"/>
</dbReference>
<dbReference type="InterPro" id="IPR031165">
    <property type="entry name" value="GNAT_YJDJ"/>
</dbReference>
<dbReference type="OrthoDB" id="9793389at2"/>
<evidence type="ECO:0000259" key="1">
    <source>
        <dbReference type="PROSITE" id="PS51186"/>
    </source>
</evidence>
<dbReference type="PANTHER" id="PTHR31435">
    <property type="entry name" value="PROTEIN NATD1"/>
    <property type="match status" value="1"/>
</dbReference>
<dbReference type="InterPro" id="IPR016181">
    <property type="entry name" value="Acyl_CoA_acyltransferase"/>
</dbReference>
<keyword evidence="4" id="KW-1185">Reference proteome</keyword>
<feature type="domain" description="N-acetyltransferase" evidence="1">
    <location>
        <begin position="1"/>
        <end position="91"/>
    </location>
</feature>
<dbReference type="AlphaFoldDB" id="A0A5C8NXD8"/>